<dbReference type="PANTHER" id="PTHR23152:SF4">
    <property type="entry name" value="2-OXOADIPATE DEHYDROGENASE COMPLEX COMPONENT E1"/>
    <property type="match status" value="1"/>
</dbReference>
<proteinExistence type="inferred from homology"/>
<dbReference type="SUPFAM" id="SSF52518">
    <property type="entry name" value="Thiamin diphosphate-binding fold (THDP-binding)"/>
    <property type="match status" value="2"/>
</dbReference>
<comment type="similarity">
    <text evidence="3">Belongs to the alpha-ketoglutarate dehydrogenase family.</text>
</comment>
<dbReference type="GO" id="GO:0005829">
    <property type="term" value="C:cytosol"/>
    <property type="evidence" value="ECO:0007669"/>
    <property type="project" value="TreeGrafter"/>
</dbReference>
<dbReference type="InterPro" id="IPR029061">
    <property type="entry name" value="THDP-binding"/>
</dbReference>
<feature type="domain" description="Transketolase-like pyrimidine-binding" evidence="9">
    <location>
        <begin position="587"/>
        <end position="781"/>
    </location>
</feature>
<dbReference type="GO" id="GO:0004591">
    <property type="term" value="F:oxoglutarate dehydrogenase (succinyl-transferring) activity"/>
    <property type="evidence" value="ECO:0007669"/>
    <property type="project" value="UniProtKB-EC"/>
</dbReference>
<gene>
    <name evidence="10" type="ORF">H2021_02490</name>
</gene>
<evidence type="ECO:0000256" key="4">
    <source>
        <dbReference type="ARBA" id="ARBA00012280"/>
    </source>
</evidence>
<evidence type="ECO:0000313" key="11">
    <source>
        <dbReference type="Proteomes" id="UP000585327"/>
    </source>
</evidence>
<keyword evidence="6 10" id="KW-0560">Oxidoreductase</keyword>
<dbReference type="GO" id="GO:0045252">
    <property type="term" value="C:oxoglutarate dehydrogenase complex"/>
    <property type="evidence" value="ECO:0007669"/>
    <property type="project" value="TreeGrafter"/>
</dbReference>
<dbReference type="NCBIfam" id="TIGR00239">
    <property type="entry name" value="2oxo_dh_E1"/>
    <property type="match status" value="1"/>
</dbReference>
<evidence type="ECO:0000256" key="7">
    <source>
        <dbReference type="ARBA" id="ARBA00023052"/>
    </source>
</evidence>
<evidence type="ECO:0000256" key="8">
    <source>
        <dbReference type="ARBA" id="ARBA00030680"/>
    </source>
</evidence>
<dbReference type="NCBIfam" id="NF008907">
    <property type="entry name" value="PRK12270.1"/>
    <property type="match status" value="1"/>
</dbReference>
<evidence type="ECO:0000256" key="5">
    <source>
        <dbReference type="ARBA" id="ARBA00013321"/>
    </source>
</evidence>
<dbReference type="CDD" id="cd02016">
    <property type="entry name" value="TPP_E1_OGDC_like"/>
    <property type="match status" value="1"/>
</dbReference>
<dbReference type="InterPro" id="IPR032106">
    <property type="entry name" value="2-oxogl_dehyd_N"/>
</dbReference>
<evidence type="ECO:0000256" key="1">
    <source>
        <dbReference type="ARBA" id="ARBA00001964"/>
    </source>
</evidence>
<evidence type="ECO:0000313" key="10">
    <source>
        <dbReference type="EMBL" id="MBA4724065.1"/>
    </source>
</evidence>
<dbReference type="Proteomes" id="UP000585327">
    <property type="component" value="Unassembled WGS sequence"/>
</dbReference>
<dbReference type="NCBIfam" id="NF006914">
    <property type="entry name" value="PRK09404.1"/>
    <property type="match status" value="1"/>
</dbReference>
<dbReference type="Gene3D" id="1.10.287.1150">
    <property type="entry name" value="TPP helical domain"/>
    <property type="match status" value="1"/>
</dbReference>
<dbReference type="PIRSF" id="PIRSF000157">
    <property type="entry name" value="Oxoglu_dh_E1"/>
    <property type="match status" value="1"/>
</dbReference>
<dbReference type="Pfam" id="PF02779">
    <property type="entry name" value="Transket_pyr"/>
    <property type="match status" value="1"/>
</dbReference>
<comment type="caution">
    <text evidence="10">The sequence shown here is derived from an EMBL/GenBank/DDBJ whole genome shotgun (WGS) entry which is preliminary data.</text>
</comment>
<dbReference type="EC" id="1.2.4.2" evidence="4"/>
<evidence type="ECO:0000256" key="2">
    <source>
        <dbReference type="ARBA" id="ARBA00003906"/>
    </source>
</evidence>
<dbReference type="Pfam" id="PF00676">
    <property type="entry name" value="E1_dh"/>
    <property type="match status" value="1"/>
</dbReference>
<dbReference type="Gene3D" id="3.40.50.11610">
    <property type="entry name" value="Multifunctional 2-oxoglutarate metabolism enzyme, C-terminal domain"/>
    <property type="match status" value="1"/>
</dbReference>
<dbReference type="InterPro" id="IPR005475">
    <property type="entry name" value="Transketolase-like_Pyr-bd"/>
</dbReference>
<dbReference type="GO" id="GO:0006099">
    <property type="term" value="P:tricarboxylic acid cycle"/>
    <property type="evidence" value="ECO:0007669"/>
    <property type="project" value="TreeGrafter"/>
</dbReference>
<dbReference type="SMART" id="SM00861">
    <property type="entry name" value="Transket_pyr"/>
    <property type="match status" value="1"/>
</dbReference>
<dbReference type="InterPro" id="IPR031717">
    <property type="entry name" value="ODO-1/KGD_C"/>
</dbReference>
<dbReference type="InterPro" id="IPR001017">
    <property type="entry name" value="DH_E1"/>
</dbReference>
<dbReference type="AlphaFoldDB" id="A0A838YXG3"/>
<organism evidence="10 11">
    <name type="scientific">SAR86 cluster bacterium</name>
    <dbReference type="NCBI Taxonomy" id="2030880"/>
    <lineage>
        <taxon>Bacteria</taxon>
        <taxon>Pseudomonadati</taxon>
        <taxon>Pseudomonadota</taxon>
        <taxon>Gammaproteobacteria</taxon>
        <taxon>SAR86 cluster</taxon>
    </lineage>
</organism>
<dbReference type="PANTHER" id="PTHR23152">
    <property type="entry name" value="2-OXOGLUTARATE DEHYDROGENASE"/>
    <property type="match status" value="1"/>
</dbReference>
<accession>A0A838YXG3</accession>
<keyword evidence="7" id="KW-0786">Thiamine pyrophosphate</keyword>
<dbReference type="InterPro" id="IPR011603">
    <property type="entry name" value="2oxoglutarate_DH_E1"/>
</dbReference>
<name>A0A838YXG3_9GAMM</name>
<comment type="cofactor">
    <cofactor evidence="1">
        <name>thiamine diphosphate</name>
        <dbReference type="ChEBI" id="CHEBI:58937"/>
    </cofactor>
</comment>
<dbReference type="FunFam" id="1.10.287.1150:FF:000004">
    <property type="entry name" value="2-oxoglutarate dehydrogenase E1 component"/>
    <property type="match status" value="1"/>
</dbReference>
<evidence type="ECO:0000256" key="3">
    <source>
        <dbReference type="ARBA" id="ARBA00006936"/>
    </source>
</evidence>
<comment type="function">
    <text evidence="2">E1 component of the 2-oxoglutarate dehydrogenase (OGDH) complex which catalyzes the decarboxylation of 2-oxoglutarate, the first step in the conversion of 2-oxoglutarate to succinyl-CoA and CO(2).</text>
</comment>
<dbReference type="Pfam" id="PF16078">
    <property type="entry name" value="2-oxogl_dehyd_N"/>
    <property type="match status" value="1"/>
</dbReference>
<evidence type="ECO:0000259" key="9">
    <source>
        <dbReference type="SMART" id="SM00861"/>
    </source>
</evidence>
<dbReference type="EMBL" id="JACETM010000018">
    <property type="protein sequence ID" value="MBA4724065.1"/>
    <property type="molecule type" value="Genomic_DNA"/>
</dbReference>
<reference evidence="10 11" key="1">
    <citation type="submission" date="2020-06" db="EMBL/GenBank/DDBJ databases">
        <title>Dysbiosis in marine aquaculture revealed through microbiome analysis: reverse ecology for environmental sustainability.</title>
        <authorList>
            <person name="Haro-Moreno J.M."/>
            <person name="Coutinho F.H."/>
            <person name="Zaragoza-Solas A."/>
            <person name="Picazo A."/>
            <person name="Almagro-Moreno S."/>
            <person name="Lopez-Perez M."/>
        </authorList>
    </citation>
    <scope>NUCLEOTIDE SEQUENCE [LARGE SCALE GENOMIC DNA]</scope>
    <source>
        <strain evidence="10">MCMED-G42</strain>
    </source>
</reference>
<dbReference type="Gene3D" id="3.40.50.970">
    <property type="match status" value="1"/>
</dbReference>
<dbReference type="Gene3D" id="3.40.50.12470">
    <property type="match status" value="1"/>
</dbReference>
<sequence length="929" mass="105000">MGKFWESSHISGGHSAYLENMYELYLENPDQLSSEWVVFFDNLEPKGINGNRVSHKQIVDEFKNLSRSAHLSGGVPDARQSKVIRLIQSYRNRGHQKANLDPLGIMDRAEIEDLDLEFHGLSKDDLNDEFYTDTLLIGKEKATLKEIIDSLKVIYCGNIGIEYNHIMDSYERKWFQKKFESKLGKYSFSADDKLHIYERLNSAEGLAKYLAAKYPGMKRFGIDGAESLIPLVDAVIQNCGELGANQICFGMAHRGRLNLLVNVLGKLPSELFSAFDEDYEITGANTGDVKYHLGFSSNLETKGGEVHVSLNNNPSHLEIVDPVVLGSVRARQDRLNDDERKKVVPVLLHGDASFSGQGVVMESLQMSQTRGFNVGGTIHIIVNNQIGFTTSSKKDSRSTDYSTDVAKIIQAPVIHVNGDDPEMVVKAAIIACKYRKEFKKDIVIDLFCYRRRGHNEADDPSATQPLMYNKIKQHPSVLTQYEDILIREGLISSDQTAAVRSNYRKSLESGLSVAKNLAKKPNEELWFNWDDYIDNKWWDETDTSITKKSITKLGKQISNTPENFNLGPQAAKIFKDRDQMTESKIDINWGYGEMLAYASLLEQGYPIRLTGQDVRRGTFSHRHACVFDKETGKGLIPLSKIAEENNTKFDIYDSLLSEEAVLAFEYGYSATWPTGLVIWEAQFGDFANGAQVVIDQFIVSAQHKWERLSGLVMLLPHGYEGQGPEHSSARIERFLQLCASENIQVCVPSSPAQIFHLLRRQAIRKLRTPLVVISPKSLLRNPDASSKITELTSGSFQCVIDDDRKKNNVKKVILCSGKVFYDIKKQQNLSEKDHIAVIRIEQLYPFPYDDLEAILKTYPNVAEIVWCQEEPSNQGAWFSHRHRIQRVLDRLKNNLEISLVSRPPAAAPAVGMMKLHLKQQEELIELALK</sequence>
<evidence type="ECO:0000256" key="6">
    <source>
        <dbReference type="ARBA" id="ARBA00023002"/>
    </source>
</evidence>
<dbReference type="Pfam" id="PF16870">
    <property type="entry name" value="OxoGdeHyase_C"/>
    <property type="match status" value="1"/>
</dbReference>
<protein>
    <recommendedName>
        <fullName evidence="5">2-oxoglutarate dehydrogenase E1 component</fullName>
        <ecNumber evidence="4">1.2.4.2</ecNumber>
    </recommendedName>
    <alternativeName>
        <fullName evidence="8">Alpha-ketoglutarate dehydrogenase</fullName>
    </alternativeName>
</protein>
<dbReference type="InterPro" id="IPR042179">
    <property type="entry name" value="KGD_C_sf"/>
</dbReference>
<dbReference type="GO" id="GO:0030976">
    <property type="term" value="F:thiamine pyrophosphate binding"/>
    <property type="evidence" value="ECO:0007669"/>
    <property type="project" value="InterPro"/>
</dbReference>